<proteinExistence type="predicted"/>
<comment type="caution">
    <text evidence="2">The sequence shown here is derived from an EMBL/GenBank/DDBJ whole genome shotgun (WGS) entry which is preliminary data.</text>
</comment>
<dbReference type="PANTHER" id="PTHR45955:SF1">
    <property type="entry name" value="PHOSPHOACETYLGLUCOSAMINE MUTASE"/>
    <property type="match status" value="1"/>
</dbReference>
<dbReference type="STRING" id="34508.A0A4U8V4E2"/>
<dbReference type="GO" id="GO:0004610">
    <property type="term" value="F:phosphoacetylglucosamine mutase activity"/>
    <property type="evidence" value="ECO:0007669"/>
    <property type="project" value="TreeGrafter"/>
</dbReference>
<dbReference type="EMBL" id="AZBU02000001">
    <property type="protein sequence ID" value="TMS39177.1"/>
    <property type="molecule type" value="Genomic_DNA"/>
</dbReference>
<accession>A0A4U8V4E2</accession>
<evidence type="ECO:0000259" key="1">
    <source>
        <dbReference type="Pfam" id="PF21404"/>
    </source>
</evidence>
<dbReference type="EMBL" id="CM016762">
    <property type="protein sequence ID" value="TMS39177.1"/>
    <property type="molecule type" value="Genomic_DNA"/>
</dbReference>
<dbReference type="Proteomes" id="UP000298663">
    <property type="component" value="Chromosome X"/>
</dbReference>
<dbReference type="GO" id="GO:0006048">
    <property type="term" value="P:UDP-N-acetylglucosamine biosynthetic process"/>
    <property type="evidence" value="ECO:0007669"/>
    <property type="project" value="TreeGrafter"/>
</dbReference>
<reference evidence="2 3" key="2">
    <citation type="journal article" date="2019" name="G3 (Bethesda)">
        <title>Hybrid Assembly of the Genome of the Entomopathogenic Nematode Steinernema carpocapsae Identifies the X-Chromosome.</title>
        <authorList>
            <person name="Serra L."/>
            <person name="Macchietto M."/>
            <person name="Macias-Munoz A."/>
            <person name="McGill C.J."/>
            <person name="Rodriguez I.M."/>
            <person name="Rodriguez B."/>
            <person name="Murad R."/>
            <person name="Mortazavi A."/>
        </authorList>
    </citation>
    <scope>NUCLEOTIDE SEQUENCE [LARGE SCALE GENOMIC DNA]</scope>
    <source>
        <strain evidence="2 3">ALL</strain>
    </source>
</reference>
<dbReference type="AlphaFoldDB" id="A0A4U8V4E2"/>
<gene>
    <name evidence="2" type="ORF">L596_005746</name>
</gene>
<evidence type="ECO:0000313" key="2">
    <source>
        <dbReference type="EMBL" id="TMS39177.1"/>
    </source>
</evidence>
<organism evidence="2 3">
    <name type="scientific">Steinernema carpocapsae</name>
    <name type="common">Entomopathogenic nematode</name>
    <dbReference type="NCBI Taxonomy" id="34508"/>
    <lineage>
        <taxon>Eukaryota</taxon>
        <taxon>Metazoa</taxon>
        <taxon>Ecdysozoa</taxon>
        <taxon>Nematoda</taxon>
        <taxon>Chromadorea</taxon>
        <taxon>Rhabditida</taxon>
        <taxon>Tylenchina</taxon>
        <taxon>Panagrolaimomorpha</taxon>
        <taxon>Strongyloidoidea</taxon>
        <taxon>Steinernematidae</taxon>
        <taxon>Steinernema</taxon>
    </lineage>
</organism>
<sequence>MRSYGHENQRQIHIPRCYIRDALRTSPHRYIDTDIVVLLLTIREAKNYDIGVYFESNGHLVFKKPVEQTPAVSRLRRFASLINYAVGDAITNLLAVEALLRYYDWSIEDWDKQLYTPRAAS</sequence>
<reference evidence="2 3" key="1">
    <citation type="journal article" date="2015" name="Genome Biol.">
        <title>Comparative genomics of Steinernema reveals deeply conserved gene regulatory networks.</title>
        <authorList>
            <person name="Dillman A.R."/>
            <person name="Macchietto M."/>
            <person name="Porter C.F."/>
            <person name="Rogers A."/>
            <person name="Williams B."/>
            <person name="Antoshechkin I."/>
            <person name="Lee M.M."/>
            <person name="Goodwin Z."/>
            <person name="Lu X."/>
            <person name="Lewis E.E."/>
            <person name="Goodrich-Blair H."/>
            <person name="Stock S.P."/>
            <person name="Adams B.J."/>
            <person name="Sternberg P.W."/>
            <person name="Mortazavi A."/>
        </authorList>
    </citation>
    <scope>NUCLEOTIDE SEQUENCE [LARGE SCALE GENOMIC DNA]</scope>
    <source>
        <strain evidence="2 3">ALL</strain>
    </source>
</reference>
<evidence type="ECO:0000313" key="3">
    <source>
        <dbReference type="Proteomes" id="UP000298663"/>
    </source>
</evidence>
<dbReference type="PANTHER" id="PTHR45955">
    <property type="entry name" value="PHOSPHOACETYLGLUCOSAMINE MUTASE"/>
    <property type="match status" value="1"/>
</dbReference>
<name>A0A4U8V4E2_STECR</name>
<protein>
    <recommendedName>
        <fullName evidence="1">Phosphoacetylglucosamine mutase AMG1 domain-containing protein</fullName>
    </recommendedName>
</protein>
<dbReference type="Pfam" id="PF21404">
    <property type="entry name" value="AMG1_III"/>
    <property type="match status" value="1"/>
</dbReference>
<dbReference type="OrthoDB" id="1928at2759"/>
<feature type="domain" description="Phosphoacetylglucosamine mutase AMG1" evidence="1">
    <location>
        <begin position="43"/>
        <end position="105"/>
    </location>
</feature>
<dbReference type="InterPro" id="IPR049022">
    <property type="entry name" value="AMG1_III"/>
</dbReference>
<keyword evidence="3" id="KW-1185">Reference proteome</keyword>